<dbReference type="InterPro" id="IPR016624">
    <property type="entry name" value="UCP014753"/>
</dbReference>
<dbReference type="Proteomes" id="UP000346198">
    <property type="component" value="Unassembled WGS sequence"/>
</dbReference>
<reference evidence="2 3" key="1">
    <citation type="submission" date="2019-04" db="EMBL/GenBank/DDBJ databases">
        <authorList>
            <person name="Van Vliet M D."/>
        </authorList>
    </citation>
    <scope>NUCLEOTIDE SEQUENCE [LARGE SCALE GENOMIC DNA]</scope>
    <source>
        <strain evidence="2 3">F21</strain>
    </source>
</reference>
<dbReference type="EMBL" id="CAAHFH010000001">
    <property type="protein sequence ID" value="VGO19081.1"/>
    <property type="molecule type" value="Genomic_DNA"/>
</dbReference>
<dbReference type="PIRSF" id="PIRSF014753">
    <property type="entry name" value="UCP014753"/>
    <property type="match status" value="1"/>
</dbReference>
<evidence type="ECO:0000313" key="2">
    <source>
        <dbReference type="EMBL" id="VGO19081.1"/>
    </source>
</evidence>
<gene>
    <name evidence="2" type="ORF">SCARR_01137</name>
</gene>
<proteinExistence type="predicted"/>
<name>A0A6C2UI41_9BACT</name>
<organism evidence="2 3">
    <name type="scientific">Pontiella sulfatireligans</name>
    <dbReference type="NCBI Taxonomy" id="2750658"/>
    <lineage>
        <taxon>Bacteria</taxon>
        <taxon>Pseudomonadati</taxon>
        <taxon>Kiritimatiellota</taxon>
        <taxon>Kiritimatiellia</taxon>
        <taxon>Kiritimatiellales</taxon>
        <taxon>Pontiellaceae</taxon>
        <taxon>Pontiella</taxon>
    </lineage>
</organism>
<dbReference type="PANTHER" id="PTHR35339">
    <property type="entry name" value="LINALOOL DEHYDRATASE_ISOMERASE DOMAIN-CONTAINING PROTEIN"/>
    <property type="match status" value="1"/>
</dbReference>
<dbReference type="PANTHER" id="PTHR35339:SF4">
    <property type="entry name" value="LINALOOL DEHYDRATASE_ISOMERASE DOMAIN-CONTAINING PROTEIN"/>
    <property type="match status" value="1"/>
</dbReference>
<accession>A0A6C2UI41</accession>
<sequence length="670" mass="75907">MAYELKNPDFEKSPFTGMTRDHWVECAKFLVDGVFQHIKGMDDPIVIPKQSKVSYPQADDPKHRFQAAELEGLARTFMAAAPVISDLPDAVSNGLNLRDYYAHQILQATDPESPRYAGSIVQFNEEYGKMQYQQTVEGGALVVGLMQCREQIWERYSTEEKQQVATLLSDYAHSQTIGHNWRFFNVLMLTFLKVTGFEIDEVILKDHLQHLMAQYSGDGWYNDDPCYDLYNPWGYHFYGPLWCRWYGYEHEPEIAAVIEKRNREFIENWPRFYSREGHQLMWGRSLNYRFGNSAALGGHFLMNDPVLNPGFARRIASANMLQFVTRDDLYVNGVPCLGYYGPFEPLIQFYSCAASPFWVAKIFVALSLPKDSPFWTAEENEGFWPELGDRTETVELEGPGIQVINRGDTGASEILTGKVPQHSPYYNQLSFNADYCYEDESERGSNPINYSVRDLGGGGFRIPLTIGFNRFEDGVMYRTLNMKAGMGANSLLTYVVNKGMERIDLADLIIPGGVIRVDRIRLPYSNQLHLGHYALPHFDGKSANVEPGTADGCKTLTGSIKGRKLAMTSVHGWENLQAAKHQGKNSEAEESTVIYANRTVETDYSGMELLITVMLHRQDNGNWSNDELMPIRSYELLPWAPSGQPCGVKLELKDGRTITVDFGNVEGNLT</sequence>
<evidence type="ECO:0000259" key="1">
    <source>
        <dbReference type="Pfam" id="PF10022"/>
    </source>
</evidence>
<protein>
    <recommendedName>
        <fullName evidence="1">DUF2264 domain-containing protein</fullName>
    </recommendedName>
</protein>
<dbReference type="InterPro" id="IPR049349">
    <property type="entry name" value="DUF2264_N"/>
</dbReference>
<keyword evidence="3" id="KW-1185">Reference proteome</keyword>
<dbReference type="Pfam" id="PF10022">
    <property type="entry name" value="DUF2264"/>
    <property type="match status" value="1"/>
</dbReference>
<dbReference type="RefSeq" id="WP_136060509.1">
    <property type="nucleotide sequence ID" value="NZ_CAAHFH010000001.1"/>
</dbReference>
<dbReference type="AlphaFoldDB" id="A0A6C2UI41"/>
<evidence type="ECO:0000313" key="3">
    <source>
        <dbReference type="Proteomes" id="UP000346198"/>
    </source>
</evidence>
<feature type="domain" description="DUF2264" evidence="1">
    <location>
        <begin position="19"/>
        <end position="380"/>
    </location>
</feature>